<dbReference type="Gene3D" id="2.60.120.10">
    <property type="entry name" value="Jelly Rolls"/>
    <property type="match status" value="1"/>
</dbReference>
<dbReference type="InterPro" id="IPR011051">
    <property type="entry name" value="RmlC_Cupin_sf"/>
</dbReference>
<keyword evidence="3" id="KW-1185">Reference proteome</keyword>
<dbReference type="SUPFAM" id="SSF51182">
    <property type="entry name" value="RmlC-like cupins"/>
    <property type="match status" value="1"/>
</dbReference>
<comment type="caution">
    <text evidence="2">The sequence shown here is derived from an EMBL/GenBank/DDBJ whole genome shotgun (WGS) entry which is preliminary data.</text>
</comment>
<evidence type="ECO:0000256" key="1">
    <source>
        <dbReference type="SAM" id="MobiDB-lite"/>
    </source>
</evidence>
<dbReference type="OrthoDB" id="161242at2"/>
<dbReference type="Proteomes" id="UP000297839">
    <property type="component" value="Unassembled WGS sequence"/>
</dbReference>
<sequence>MATPVSVSKFDVKSHETPDEVRAPDKTRVEVCQHDGFTIGRFSFQPGWRWSECVKPVVKTDLCQVSHVGYAVAGRIKVRLNDGTEKTISAGESYTIPPGHDAWVEGKEAFVGIEMMSADTYAKPA</sequence>
<feature type="region of interest" description="Disordered" evidence="1">
    <location>
        <begin position="1"/>
        <end position="22"/>
    </location>
</feature>
<name>A0A4Z0BGS0_9BURK</name>
<gene>
    <name evidence="2" type="ORF">EZ216_19275</name>
</gene>
<reference evidence="2 3" key="1">
    <citation type="submission" date="2019-03" db="EMBL/GenBank/DDBJ databases">
        <title>Ramlibacter sp. 18x22-1, whole genome shotgun sequence.</title>
        <authorList>
            <person name="Zhang X."/>
            <person name="Feng G."/>
            <person name="Zhu H."/>
        </authorList>
    </citation>
    <scope>NUCLEOTIDE SEQUENCE [LARGE SCALE GENOMIC DNA]</scope>
    <source>
        <strain evidence="2 3">18x22-1</strain>
    </source>
</reference>
<proteinExistence type="predicted"/>
<dbReference type="CDD" id="cd06990">
    <property type="entry name" value="cupin_DUF861"/>
    <property type="match status" value="1"/>
</dbReference>
<dbReference type="EMBL" id="SMLK01000009">
    <property type="protein sequence ID" value="TFY97108.1"/>
    <property type="molecule type" value="Genomic_DNA"/>
</dbReference>
<dbReference type="AlphaFoldDB" id="A0A4Z0BGS0"/>
<dbReference type="InterPro" id="IPR014710">
    <property type="entry name" value="RmlC-like_jellyroll"/>
</dbReference>
<protein>
    <submittedName>
        <fullName evidence="2">Cupin domain-containing protein</fullName>
    </submittedName>
</protein>
<evidence type="ECO:0000313" key="2">
    <source>
        <dbReference type="EMBL" id="TFY97108.1"/>
    </source>
</evidence>
<organism evidence="2 3">
    <name type="scientific">Ramlibacter humi</name>
    <dbReference type="NCBI Taxonomy" id="2530451"/>
    <lineage>
        <taxon>Bacteria</taxon>
        <taxon>Pseudomonadati</taxon>
        <taxon>Pseudomonadota</taxon>
        <taxon>Betaproteobacteria</taxon>
        <taxon>Burkholderiales</taxon>
        <taxon>Comamonadaceae</taxon>
        <taxon>Ramlibacter</taxon>
    </lineage>
</organism>
<feature type="compositionally biased region" description="Basic and acidic residues" evidence="1">
    <location>
        <begin position="10"/>
        <end position="22"/>
    </location>
</feature>
<accession>A0A4Z0BGS0</accession>
<evidence type="ECO:0000313" key="3">
    <source>
        <dbReference type="Proteomes" id="UP000297839"/>
    </source>
</evidence>